<name>A0A0F6YN27_9BACT</name>
<dbReference type="Pfam" id="PF05231">
    <property type="entry name" value="MASE1"/>
    <property type="match status" value="1"/>
</dbReference>
<dbReference type="Gene3D" id="3.30.450.20">
    <property type="entry name" value="PAS domain"/>
    <property type="match status" value="1"/>
</dbReference>
<dbReference type="InterPro" id="IPR005467">
    <property type="entry name" value="His_kinase_dom"/>
</dbReference>
<dbReference type="EC" id="2.7.13.3" evidence="3"/>
<accession>A0A0F6YN27</accession>
<dbReference type="PROSITE" id="PS50109">
    <property type="entry name" value="HIS_KIN"/>
    <property type="match status" value="1"/>
</dbReference>
<dbReference type="InterPro" id="IPR000014">
    <property type="entry name" value="PAS"/>
</dbReference>
<keyword evidence="14" id="KW-0418">Kinase</keyword>
<dbReference type="Gene3D" id="3.40.50.2300">
    <property type="match status" value="1"/>
</dbReference>
<dbReference type="GO" id="GO:0005886">
    <property type="term" value="C:plasma membrane"/>
    <property type="evidence" value="ECO:0007669"/>
    <property type="project" value="UniProtKB-SubCell"/>
</dbReference>
<dbReference type="EMBL" id="CP011125">
    <property type="protein sequence ID" value="AKF09926.1"/>
    <property type="molecule type" value="Genomic_DNA"/>
</dbReference>
<dbReference type="STRING" id="927083.DB32_007075"/>
<dbReference type="InterPro" id="IPR003594">
    <property type="entry name" value="HATPase_dom"/>
</dbReference>
<dbReference type="AlphaFoldDB" id="A0A0F6YN27"/>
<dbReference type="KEGG" id="samy:DB32_007075"/>
<dbReference type="SUPFAM" id="SSF47384">
    <property type="entry name" value="Homodimeric domain of signal transducing histidine kinase"/>
    <property type="match status" value="1"/>
</dbReference>
<evidence type="ECO:0000256" key="5">
    <source>
        <dbReference type="ARBA" id="ARBA00022553"/>
    </source>
</evidence>
<feature type="transmembrane region" description="Helical" evidence="11">
    <location>
        <begin position="190"/>
        <end position="209"/>
    </location>
</feature>
<feature type="transmembrane region" description="Helical" evidence="11">
    <location>
        <begin position="120"/>
        <end position="144"/>
    </location>
</feature>
<evidence type="ECO:0000256" key="4">
    <source>
        <dbReference type="ARBA" id="ARBA00022475"/>
    </source>
</evidence>
<dbReference type="SUPFAM" id="SSF55874">
    <property type="entry name" value="ATPase domain of HSP90 chaperone/DNA topoisomerase II/histidine kinase"/>
    <property type="match status" value="1"/>
</dbReference>
<dbReference type="SMART" id="SM00388">
    <property type="entry name" value="HisKA"/>
    <property type="match status" value="1"/>
</dbReference>
<dbReference type="SUPFAM" id="SSF55785">
    <property type="entry name" value="PYP-like sensor domain (PAS domain)"/>
    <property type="match status" value="1"/>
</dbReference>
<protein>
    <recommendedName>
        <fullName evidence="3">histidine kinase</fullName>
        <ecNumber evidence="3">2.7.13.3</ecNumber>
    </recommendedName>
</protein>
<keyword evidence="5 9" id="KW-0597">Phosphoprotein</keyword>
<keyword evidence="8 11" id="KW-0472">Membrane</keyword>
<feature type="domain" description="Histidine kinase" evidence="12">
    <location>
        <begin position="471"/>
        <end position="695"/>
    </location>
</feature>
<proteinExistence type="predicted"/>
<dbReference type="InterPro" id="IPR003661">
    <property type="entry name" value="HisK_dim/P_dom"/>
</dbReference>
<dbReference type="SMART" id="SM00387">
    <property type="entry name" value="HATPase_c"/>
    <property type="match status" value="1"/>
</dbReference>
<evidence type="ECO:0000313" key="15">
    <source>
        <dbReference type="Proteomes" id="UP000034883"/>
    </source>
</evidence>
<dbReference type="PRINTS" id="PR00344">
    <property type="entry name" value="BCTRLSENSOR"/>
</dbReference>
<dbReference type="InterPro" id="IPR036097">
    <property type="entry name" value="HisK_dim/P_sf"/>
</dbReference>
<evidence type="ECO:0000259" key="13">
    <source>
        <dbReference type="PROSITE" id="PS50110"/>
    </source>
</evidence>
<evidence type="ECO:0000256" key="8">
    <source>
        <dbReference type="ARBA" id="ARBA00023136"/>
    </source>
</evidence>
<dbReference type="PANTHER" id="PTHR43065:SF42">
    <property type="entry name" value="TWO-COMPONENT SENSOR PPRA"/>
    <property type="match status" value="1"/>
</dbReference>
<dbReference type="CDD" id="cd00156">
    <property type="entry name" value="REC"/>
    <property type="match status" value="1"/>
</dbReference>
<dbReference type="PROSITE" id="PS50110">
    <property type="entry name" value="RESPONSE_REGULATORY"/>
    <property type="match status" value="1"/>
</dbReference>
<evidence type="ECO:0000259" key="12">
    <source>
        <dbReference type="PROSITE" id="PS50109"/>
    </source>
</evidence>
<dbReference type="InterPro" id="IPR001789">
    <property type="entry name" value="Sig_transdc_resp-reg_receiver"/>
</dbReference>
<dbReference type="Pfam" id="PF00072">
    <property type="entry name" value="Response_reg"/>
    <property type="match status" value="1"/>
</dbReference>
<sequence length="844" mass="88918">MGAHGRSAIALSGLAAIYIATGWVGMALASTPGNVSAVWLPSGIALAAVLVLGARVAPAIFAGGALLNALFYARAGVPSAELILASTAIGVGSTVQALVGRTLVVRFARGLDALRSPRSVGLLVACAGLACIVAATIGTATVHAMGAQGAIARTWLTWWLGDFMGVTLVVPIVLAFRARLVFDVSLVERAAYTIVLLVAIEVLFAPLGIAPGTRAPYVLLPIFVAIAYRLGPRDAGIATMLAWLGAIGALARGRRPLGDVSMDLALLEIDALVFALAMPALVLASAEWARRQSERELEGMRDELEARVAARTDELERANAELGAEIAERRRTEARLVESEARLETAIESLPFDFWILDRDERYVLVNSSAKAHWGDATGKRIVDLDVEPSVLAHWRENNARALAGEVVVRPVEHVHGGVARRYEGISAPIRVGDRVVGILGANVDVTERVRLTEQLVRAQKVETVGRLAGGVAHDFNNLLTIIGNASEALARRAPAGSVDAELTTSIIEATRQAADLTRRLLLFAGRHPADERVAPLDDLLSTSLGLLRPLFAANVAVRFEHGATIAVRFDPTRLGQILVNLAMNARDAMPDGGAFTVRTYDCDVGEACSEPWIDAPPAPGRYAMLEVSDTGAGMSDDVRRNAFEPFYTTKGAARGSGLGLASVHGIVRQAGGAIALESAPGRGTTFRIALPPASATTARSTGRFAPAIRSTRAHAVHSTVLLVEDDPGVRRTIARLLADQGHRVLGAHDVASARDIASREAFDVLISDVVMPGESGPTLARELRAARPDLPVLFVSAYAAKDTEGVEAPLLAKPFTADALGRAVASVLSTLSGNPPCPEERGS</sequence>
<evidence type="ECO:0000256" key="3">
    <source>
        <dbReference type="ARBA" id="ARBA00012438"/>
    </source>
</evidence>
<keyword evidence="4" id="KW-1003">Cell membrane</keyword>
<dbReference type="Proteomes" id="UP000034883">
    <property type="component" value="Chromosome"/>
</dbReference>
<dbReference type="InterPro" id="IPR013656">
    <property type="entry name" value="PAS_4"/>
</dbReference>
<dbReference type="Gene3D" id="3.30.565.10">
    <property type="entry name" value="Histidine kinase-like ATPase, C-terminal domain"/>
    <property type="match status" value="1"/>
</dbReference>
<evidence type="ECO:0000256" key="6">
    <source>
        <dbReference type="ARBA" id="ARBA00022692"/>
    </source>
</evidence>
<dbReference type="RefSeq" id="WP_053236930.1">
    <property type="nucleotide sequence ID" value="NZ_CP011125.1"/>
</dbReference>
<reference evidence="14 15" key="1">
    <citation type="submission" date="2015-03" db="EMBL/GenBank/DDBJ databases">
        <title>Genome assembly of Sandaracinus amylolyticus DSM 53668.</title>
        <authorList>
            <person name="Sharma G."/>
            <person name="Subramanian S."/>
        </authorList>
    </citation>
    <scope>NUCLEOTIDE SEQUENCE [LARGE SCALE GENOMIC DNA]</scope>
    <source>
        <strain evidence="14 15">DSM 53668</strain>
    </source>
</reference>
<dbReference type="Gene3D" id="1.10.287.130">
    <property type="match status" value="1"/>
</dbReference>
<comment type="subcellular location">
    <subcellularLocation>
        <location evidence="2">Cell membrane</location>
        <topology evidence="2">Multi-pass membrane protein</topology>
    </subcellularLocation>
</comment>
<dbReference type="InterPro" id="IPR004358">
    <property type="entry name" value="Sig_transdc_His_kin-like_C"/>
</dbReference>
<feature type="transmembrane region" description="Helical" evidence="11">
    <location>
        <begin position="156"/>
        <end position="178"/>
    </location>
</feature>
<evidence type="ECO:0000256" key="7">
    <source>
        <dbReference type="ARBA" id="ARBA00022989"/>
    </source>
</evidence>
<organism evidence="14 15">
    <name type="scientific">Sandaracinus amylolyticus</name>
    <dbReference type="NCBI Taxonomy" id="927083"/>
    <lineage>
        <taxon>Bacteria</taxon>
        <taxon>Pseudomonadati</taxon>
        <taxon>Myxococcota</taxon>
        <taxon>Polyangia</taxon>
        <taxon>Polyangiales</taxon>
        <taxon>Sandaracinaceae</taxon>
        <taxon>Sandaracinus</taxon>
    </lineage>
</organism>
<evidence type="ECO:0000256" key="10">
    <source>
        <dbReference type="SAM" id="Coils"/>
    </source>
</evidence>
<keyword evidence="14" id="KW-0808">Transferase</keyword>
<dbReference type="GO" id="GO:0000155">
    <property type="term" value="F:phosphorelay sensor kinase activity"/>
    <property type="evidence" value="ECO:0007669"/>
    <property type="project" value="InterPro"/>
</dbReference>
<dbReference type="SUPFAM" id="SSF52172">
    <property type="entry name" value="CheY-like"/>
    <property type="match status" value="1"/>
</dbReference>
<dbReference type="InterPro" id="IPR007895">
    <property type="entry name" value="MASE1"/>
</dbReference>
<dbReference type="InterPro" id="IPR036890">
    <property type="entry name" value="HATPase_C_sf"/>
</dbReference>
<dbReference type="Pfam" id="PF02518">
    <property type="entry name" value="HATPase_c"/>
    <property type="match status" value="1"/>
</dbReference>
<evidence type="ECO:0000256" key="9">
    <source>
        <dbReference type="PROSITE-ProRule" id="PRU00169"/>
    </source>
</evidence>
<evidence type="ECO:0000313" key="14">
    <source>
        <dbReference type="EMBL" id="AKF09926.1"/>
    </source>
</evidence>
<keyword evidence="6 11" id="KW-0812">Transmembrane</keyword>
<feature type="domain" description="Response regulatory" evidence="13">
    <location>
        <begin position="720"/>
        <end position="829"/>
    </location>
</feature>
<feature type="coiled-coil region" evidence="10">
    <location>
        <begin position="283"/>
        <end position="349"/>
    </location>
</feature>
<evidence type="ECO:0000256" key="1">
    <source>
        <dbReference type="ARBA" id="ARBA00000085"/>
    </source>
</evidence>
<feature type="transmembrane region" description="Helical" evidence="11">
    <location>
        <begin position="7"/>
        <end position="29"/>
    </location>
</feature>
<keyword evidence="10" id="KW-0175">Coiled coil</keyword>
<evidence type="ECO:0000256" key="2">
    <source>
        <dbReference type="ARBA" id="ARBA00004651"/>
    </source>
</evidence>
<gene>
    <name evidence="14" type="ORF">DB32_007075</name>
</gene>
<dbReference type="Pfam" id="PF08448">
    <property type="entry name" value="PAS_4"/>
    <property type="match status" value="1"/>
</dbReference>
<keyword evidence="15" id="KW-1185">Reference proteome</keyword>
<dbReference type="InterPro" id="IPR035965">
    <property type="entry name" value="PAS-like_dom_sf"/>
</dbReference>
<dbReference type="PANTHER" id="PTHR43065">
    <property type="entry name" value="SENSOR HISTIDINE KINASE"/>
    <property type="match status" value="1"/>
</dbReference>
<feature type="modified residue" description="4-aspartylphosphate" evidence="9">
    <location>
        <position position="769"/>
    </location>
</feature>
<dbReference type="NCBIfam" id="TIGR00229">
    <property type="entry name" value="sensory_box"/>
    <property type="match status" value="1"/>
</dbReference>
<dbReference type="InterPro" id="IPR011006">
    <property type="entry name" value="CheY-like_superfamily"/>
</dbReference>
<keyword evidence="7 11" id="KW-1133">Transmembrane helix</keyword>
<evidence type="ECO:0000256" key="11">
    <source>
        <dbReference type="SAM" id="Phobius"/>
    </source>
</evidence>
<dbReference type="SMART" id="SM00448">
    <property type="entry name" value="REC"/>
    <property type="match status" value="1"/>
</dbReference>
<comment type="catalytic activity">
    <reaction evidence="1">
        <text>ATP + protein L-histidine = ADP + protein N-phospho-L-histidine.</text>
        <dbReference type="EC" id="2.7.13.3"/>
    </reaction>
</comment>
<dbReference type="OrthoDB" id="9806821at2"/>